<dbReference type="Gene3D" id="3.50.30.10">
    <property type="entry name" value="Phosphohistidine domain"/>
    <property type="match status" value="1"/>
</dbReference>
<dbReference type="Proteomes" id="UP000000845">
    <property type="component" value="Chromosome"/>
</dbReference>
<evidence type="ECO:0000313" key="3">
    <source>
        <dbReference type="EMBL" id="ACZ08805.1"/>
    </source>
</evidence>
<sequence length="868" mass="100681">MKEYIINRENYHNFRNTGGKVKGLYELGKQGFLVPEWFGISPDIFYDNIMEDISSSNDKNEIIKLIEEFSFREDSSMIQEAVKKLGTADYYAVRSSARAEDSEKFSFAGQLDSFLYVKKEDIEFYIKKVWKSMFSDHIYEYAKNNNIDIKYELPFVIIQRMIDSESAGVAFSKNPVNGNDEAVISAVYGLGSSLVNGEVSGDTYVVNTETGKILEKQINDKEIMHILDKEYGFGIVTAAVNTKIRNFQVLKDEDIIKIAETVKEAEEKSGSPRDIEWGIEKGKIYILQSRPVTALEKNLKKEREVIWDNSNIVESYSNITLPLTFSFVRSVYSKVYEQFSLLMGVDKKTIRNYLPVFNCMLGYLNSRIYYNLLNWYRLLVLFPGFKANRKFMEQMMGVKEELPEEVEKSIKDSGNIGRFLSRITLAKTFLGFGINFLLIDIKVRKFKNLLNNTLENRNTEEMSEYELYNYYTELENKLLYNWQTPILNDFYTMISFGILKNKIQKYKLDTEDGILHNELIVHEAEIISVEPSKYIEKMAEIVRSEGIIKDIQDIKSFEKSIFENEKFRVIFDEYMEKFGDRSIAELKLESPTLYENPELLLKTVFETAKSEKRVRNDSFTDLKNKEKEVFQKLDGKFIKKYRFKKALRLARKHTALRENLRYERTRVYGRVRRIFLRMGELFEEKNIIETKRDIFYLEKDEIFALINGTSVYPDLKKTVDLRKEKIEKDKQKESLPDRLKTFGVLSSDFEYISLDKDENINAEMRKGTGCCKGIVRGKVQVVRNPNETVIEKDCIIVAHSTDPGWVMVFPLAKGLIVEKGSLLSHSAIVARELGIPAVVAVNKVTEWLKDGDTVELDGSTGVIRKLEV</sequence>
<dbReference type="GO" id="GO:0016301">
    <property type="term" value="F:kinase activity"/>
    <property type="evidence" value="ECO:0007669"/>
    <property type="project" value="InterPro"/>
</dbReference>
<reference evidence="4" key="1">
    <citation type="submission" date="2009-09" db="EMBL/GenBank/DDBJ databases">
        <title>The complete chromosome of Sebaldella termitidis ATCC 33386.</title>
        <authorList>
            <consortium name="US DOE Joint Genome Institute (JGI-PGF)"/>
            <person name="Lucas S."/>
            <person name="Copeland A."/>
            <person name="Lapidus A."/>
            <person name="Glavina del Rio T."/>
            <person name="Dalin E."/>
            <person name="Tice H."/>
            <person name="Bruce D."/>
            <person name="Goodwin L."/>
            <person name="Pitluck S."/>
            <person name="Kyrpides N."/>
            <person name="Mavromatis K."/>
            <person name="Ivanova N."/>
            <person name="Mikhailova N."/>
            <person name="Sims D."/>
            <person name="Meincke L."/>
            <person name="Brettin T."/>
            <person name="Detter J.C."/>
            <person name="Han C."/>
            <person name="Larimer F."/>
            <person name="Land M."/>
            <person name="Hauser L."/>
            <person name="Markowitz V."/>
            <person name="Cheng J.F."/>
            <person name="Hugenholtz P."/>
            <person name="Woyke T."/>
            <person name="Wu D."/>
            <person name="Eisen J.A."/>
        </authorList>
    </citation>
    <scope>NUCLEOTIDE SEQUENCE [LARGE SCALE GENOMIC DNA]</scope>
    <source>
        <strain evidence="4">ATCC 33386 / NCTC 11300</strain>
    </source>
</reference>
<dbReference type="Pfam" id="PF01326">
    <property type="entry name" value="PPDK_N"/>
    <property type="match status" value="1"/>
</dbReference>
<dbReference type="Gene3D" id="3.30.470.20">
    <property type="entry name" value="ATP-grasp fold, B domain"/>
    <property type="match status" value="1"/>
</dbReference>
<dbReference type="InterPro" id="IPR008279">
    <property type="entry name" value="PEP-util_enz_mobile_dom"/>
</dbReference>
<organism evidence="3 4">
    <name type="scientific">Sebaldella termitidis (strain ATCC 33386 / NCTC 11300)</name>
    <dbReference type="NCBI Taxonomy" id="526218"/>
    <lineage>
        <taxon>Bacteria</taxon>
        <taxon>Fusobacteriati</taxon>
        <taxon>Fusobacteriota</taxon>
        <taxon>Fusobacteriia</taxon>
        <taxon>Fusobacteriales</taxon>
        <taxon>Leptotrichiaceae</taxon>
        <taxon>Sebaldella</taxon>
    </lineage>
</organism>
<accession>D1AJB7</accession>
<feature type="domain" description="PEP-utilising enzyme mobile" evidence="1">
    <location>
        <begin position="790"/>
        <end position="861"/>
    </location>
</feature>
<gene>
    <name evidence="3" type="ordered locus">Sterm_1949</name>
</gene>
<dbReference type="eggNOG" id="COG0574">
    <property type="taxonomic scope" value="Bacteria"/>
</dbReference>
<dbReference type="GO" id="GO:0005524">
    <property type="term" value="F:ATP binding"/>
    <property type="evidence" value="ECO:0007669"/>
    <property type="project" value="InterPro"/>
</dbReference>
<dbReference type="EMBL" id="CP001739">
    <property type="protein sequence ID" value="ACZ08805.1"/>
    <property type="molecule type" value="Genomic_DNA"/>
</dbReference>
<protein>
    <submittedName>
        <fullName evidence="3">Pyruvate phosphate dikinase PEP/pyruvate-binding protein</fullName>
    </submittedName>
</protein>
<evidence type="ECO:0000313" key="4">
    <source>
        <dbReference type="Proteomes" id="UP000000845"/>
    </source>
</evidence>
<dbReference type="InterPro" id="IPR051549">
    <property type="entry name" value="PEP_Utilizing_Enz"/>
</dbReference>
<evidence type="ECO:0000259" key="1">
    <source>
        <dbReference type="Pfam" id="PF00391"/>
    </source>
</evidence>
<keyword evidence="3" id="KW-0670">Pyruvate</keyword>
<dbReference type="PANTHER" id="PTHR43615:SF1">
    <property type="entry name" value="PPDK_N DOMAIN-CONTAINING PROTEIN"/>
    <property type="match status" value="1"/>
</dbReference>
<dbReference type="AlphaFoldDB" id="D1AJB7"/>
<reference evidence="3 4" key="2">
    <citation type="journal article" date="2010" name="Stand. Genomic Sci.">
        <title>Complete genome sequence of Sebaldella termitidis type strain (NCTC 11300).</title>
        <authorList>
            <person name="Harmon-Smith M."/>
            <person name="Celia L."/>
            <person name="Chertkov O."/>
            <person name="Lapidus A."/>
            <person name="Copeland A."/>
            <person name="Glavina Del Rio T."/>
            <person name="Nolan M."/>
            <person name="Lucas S."/>
            <person name="Tice H."/>
            <person name="Cheng J.F."/>
            <person name="Han C."/>
            <person name="Detter J.C."/>
            <person name="Bruce D."/>
            <person name="Goodwin L."/>
            <person name="Pitluck S."/>
            <person name="Pati A."/>
            <person name="Liolios K."/>
            <person name="Ivanova N."/>
            <person name="Mavromatis K."/>
            <person name="Mikhailova N."/>
            <person name="Chen A."/>
            <person name="Palaniappan K."/>
            <person name="Land M."/>
            <person name="Hauser L."/>
            <person name="Chang Y.J."/>
            <person name="Jeffries C.D."/>
            <person name="Brettin T."/>
            <person name="Goker M."/>
            <person name="Beck B."/>
            <person name="Bristow J."/>
            <person name="Eisen J.A."/>
            <person name="Markowitz V."/>
            <person name="Hugenholtz P."/>
            <person name="Kyrpides N.C."/>
            <person name="Klenk H.P."/>
            <person name="Chen F."/>
        </authorList>
    </citation>
    <scope>NUCLEOTIDE SEQUENCE [LARGE SCALE GENOMIC DNA]</scope>
    <source>
        <strain evidence="4">ATCC 33386 / NCTC 11300</strain>
    </source>
</reference>
<dbReference type="STRING" id="526218.Sterm_1949"/>
<proteinExistence type="predicted"/>
<evidence type="ECO:0000259" key="2">
    <source>
        <dbReference type="Pfam" id="PF01326"/>
    </source>
</evidence>
<name>D1AJB7_SEBTE</name>
<dbReference type="eggNOG" id="COG3848">
    <property type="taxonomic scope" value="Bacteria"/>
</dbReference>
<dbReference type="Pfam" id="PF00391">
    <property type="entry name" value="PEP-utilizers"/>
    <property type="match status" value="1"/>
</dbReference>
<feature type="domain" description="Pyruvate phosphate dikinase AMP/ATP-binding" evidence="2">
    <location>
        <begin position="18"/>
        <end position="303"/>
    </location>
</feature>
<dbReference type="Gene3D" id="3.30.1490.20">
    <property type="entry name" value="ATP-grasp fold, A domain"/>
    <property type="match status" value="1"/>
</dbReference>
<dbReference type="PANTHER" id="PTHR43615">
    <property type="entry name" value="PHOSPHOENOLPYRUVATE SYNTHASE-RELATED"/>
    <property type="match status" value="1"/>
</dbReference>
<dbReference type="HOGENOM" id="CLU_005950_0_0_0"/>
<dbReference type="RefSeq" id="WP_012861399.1">
    <property type="nucleotide sequence ID" value="NC_013517.1"/>
</dbReference>
<dbReference type="SUPFAM" id="SSF52009">
    <property type="entry name" value="Phosphohistidine domain"/>
    <property type="match status" value="1"/>
</dbReference>
<dbReference type="InterPro" id="IPR002192">
    <property type="entry name" value="PPDK_AMP/ATP-bd"/>
</dbReference>
<dbReference type="SUPFAM" id="SSF56059">
    <property type="entry name" value="Glutathione synthetase ATP-binding domain-like"/>
    <property type="match status" value="1"/>
</dbReference>
<dbReference type="InterPro" id="IPR013815">
    <property type="entry name" value="ATP_grasp_subdomain_1"/>
</dbReference>
<dbReference type="KEGG" id="str:Sterm_1949"/>
<dbReference type="InterPro" id="IPR036637">
    <property type="entry name" value="Phosphohistidine_dom_sf"/>
</dbReference>
<keyword evidence="4" id="KW-1185">Reference proteome</keyword>